<evidence type="ECO:0000256" key="1">
    <source>
        <dbReference type="SAM" id="Phobius"/>
    </source>
</evidence>
<feature type="transmembrane region" description="Helical" evidence="1">
    <location>
        <begin position="100"/>
        <end position="118"/>
    </location>
</feature>
<feature type="transmembrane region" description="Helical" evidence="1">
    <location>
        <begin position="125"/>
        <end position="148"/>
    </location>
</feature>
<dbReference type="Proteomes" id="UP000184474">
    <property type="component" value="Unassembled WGS sequence"/>
</dbReference>
<dbReference type="InterPro" id="IPR007163">
    <property type="entry name" value="VCA0040-like"/>
</dbReference>
<keyword evidence="3" id="KW-1185">Reference proteome</keyword>
<dbReference type="AlphaFoldDB" id="A0A1M6JXZ8"/>
<organism evidence="2 3">
    <name type="scientific">Reichenbachiella agariperforans</name>
    <dbReference type="NCBI Taxonomy" id="156994"/>
    <lineage>
        <taxon>Bacteria</taxon>
        <taxon>Pseudomonadati</taxon>
        <taxon>Bacteroidota</taxon>
        <taxon>Cytophagia</taxon>
        <taxon>Cytophagales</taxon>
        <taxon>Reichenbachiellaceae</taxon>
        <taxon>Reichenbachiella</taxon>
    </lineage>
</organism>
<feature type="transmembrane region" description="Helical" evidence="1">
    <location>
        <begin position="30"/>
        <end position="56"/>
    </location>
</feature>
<proteinExistence type="predicted"/>
<dbReference type="PANTHER" id="PTHR37308:SF1">
    <property type="entry name" value="POLYPRENYL-PHOSPHATE TRANSPORTER"/>
    <property type="match status" value="1"/>
</dbReference>
<feature type="transmembrane region" description="Helical" evidence="1">
    <location>
        <begin position="286"/>
        <end position="307"/>
    </location>
</feature>
<keyword evidence="1" id="KW-0472">Membrane</keyword>
<protein>
    <submittedName>
        <fullName evidence="2">Putative membrane protein</fullName>
    </submittedName>
</protein>
<sequence>MKSLKDYLLLFLKGIGMGSADVVPGVSGGTIAFITGIYEELLASISSFDITAFKLLAQFKLKAFWQHINGAFLFPLLLGILVSVFTLAKVISHVLEIYPIQLWSFFFGLVIISSISVAKEITKWNIGVLLSCLAGIAIAFFITIVTPATTPNGLWFIFISGAIAICAMILPGISGSFILLILGKYTYIFKALNEFDITIILVFAIGCITGLFSFSRAISWFLKKFHNYAIALLAGFMIGSLNKIWPWKKAIRFEWIKGEQVPVLEQNILPTQYLSETGHQPMIIQAILFGTLGFMIVIVIEKIALIVKSNASKKQS</sequence>
<evidence type="ECO:0000313" key="2">
    <source>
        <dbReference type="EMBL" id="SHJ51564.1"/>
    </source>
</evidence>
<gene>
    <name evidence="2" type="ORF">SAMN04488028_101365</name>
</gene>
<name>A0A1M6JXZ8_REIAG</name>
<evidence type="ECO:0000313" key="3">
    <source>
        <dbReference type="Proteomes" id="UP000184474"/>
    </source>
</evidence>
<feature type="transmembrane region" description="Helical" evidence="1">
    <location>
        <begin position="154"/>
        <end position="183"/>
    </location>
</feature>
<keyword evidence="1" id="KW-0812">Transmembrane</keyword>
<dbReference type="EMBL" id="FRAA01000001">
    <property type="protein sequence ID" value="SHJ51564.1"/>
    <property type="molecule type" value="Genomic_DNA"/>
</dbReference>
<dbReference type="PANTHER" id="PTHR37308">
    <property type="entry name" value="INTEGRAL MEMBRANE PROTEIN"/>
    <property type="match status" value="1"/>
</dbReference>
<feature type="transmembrane region" description="Helical" evidence="1">
    <location>
        <begin position="195"/>
        <end position="214"/>
    </location>
</feature>
<feature type="transmembrane region" description="Helical" evidence="1">
    <location>
        <begin position="68"/>
        <end position="88"/>
    </location>
</feature>
<keyword evidence="1" id="KW-1133">Transmembrane helix</keyword>
<dbReference type="STRING" id="156994.SAMN04488028_101365"/>
<reference evidence="3" key="1">
    <citation type="submission" date="2016-11" db="EMBL/GenBank/DDBJ databases">
        <authorList>
            <person name="Varghese N."/>
            <person name="Submissions S."/>
        </authorList>
    </citation>
    <scope>NUCLEOTIDE SEQUENCE [LARGE SCALE GENOMIC DNA]</scope>
    <source>
        <strain evidence="3">DSM 26134</strain>
    </source>
</reference>
<dbReference type="Pfam" id="PF04018">
    <property type="entry name" value="VCA0040-like"/>
    <property type="match status" value="1"/>
</dbReference>
<accession>A0A1M6JXZ8</accession>
<dbReference type="RefSeq" id="WP_073118878.1">
    <property type="nucleotide sequence ID" value="NZ_FRAA01000001.1"/>
</dbReference>